<dbReference type="GO" id="GO:0008955">
    <property type="term" value="F:peptidoglycan glycosyltransferase activity"/>
    <property type="evidence" value="ECO:0007669"/>
    <property type="project" value="TreeGrafter"/>
</dbReference>
<reference evidence="4 5" key="1">
    <citation type="submission" date="2015-07" db="EMBL/GenBank/DDBJ databases">
        <title>Genome sequencing of Kibdelosporangium phytohabitans.</title>
        <authorList>
            <person name="Qin S."/>
            <person name="Xing K."/>
        </authorList>
    </citation>
    <scope>NUCLEOTIDE SEQUENCE [LARGE SCALE GENOMIC DNA]</scope>
    <source>
        <strain evidence="4 5">KLBMP1111</strain>
    </source>
</reference>
<dbReference type="EMBL" id="CP012752">
    <property type="protein sequence ID" value="ALG07267.1"/>
    <property type="molecule type" value="Genomic_DNA"/>
</dbReference>
<dbReference type="AlphaFoldDB" id="A0A0N9HR57"/>
<dbReference type="GO" id="GO:0030288">
    <property type="term" value="C:outer membrane-bounded periplasmic space"/>
    <property type="evidence" value="ECO:0007669"/>
    <property type="project" value="TreeGrafter"/>
</dbReference>
<gene>
    <name evidence="4" type="ORF">AOZ06_10345</name>
</gene>
<evidence type="ECO:0000313" key="4">
    <source>
        <dbReference type="EMBL" id="ALG07267.1"/>
    </source>
</evidence>
<sequence length="425" mass="44839">MSKRAFGYAVTALLLVAGLIAAFMTMQAPPARQPAPPKPVRVYWADSTELDMADPAANLVWQQAKRELAGFGVGDKELANGYAVDLTIDPETQAKARRILDETLAGQPENLRTALVAVDPKTGRVVAYSGYSTRKPDVDFAASWQNTGGAFLPFVLVGLLKHKDRPLANHVYDGTSGRRFGSVLITNPPGPDCGRLCPVATAMKDDVYTVFADIAFNELGSQAVVNAAVASGMPDRIGDAGERLDGQLELGIALGGGKYVARPLDMAGAYATFAAGGVKHIPHLVAKVRNPENNTTVYDDAASAPPRPAYDTDDKKNFRTARTVTETLLPAGPPCAGNRPCAGKPGTHTCAKTEKTGTGDACATWMVGYTPQISTAVWVGSADSSALKDSAGNPLTGKGMAGKAWQVFMDDYLTGKPVEQFPPLS</sequence>
<name>A0A0N9HR57_9PSEU</name>
<dbReference type="InterPro" id="IPR001460">
    <property type="entry name" value="PCN-bd_Tpept"/>
</dbReference>
<dbReference type="GO" id="GO:0009252">
    <property type="term" value="P:peptidoglycan biosynthetic process"/>
    <property type="evidence" value="ECO:0007669"/>
    <property type="project" value="TreeGrafter"/>
</dbReference>
<evidence type="ECO:0000256" key="2">
    <source>
        <dbReference type="ARBA" id="ARBA00022679"/>
    </source>
</evidence>
<dbReference type="Proteomes" id="UP000063699">
    <property type="component" value="Chromosome"/>
</dbReference>
<dbReference type="RefSeq" id="WP_054289235.1">
    <property type="nucleotide sequence ID" value="NZ_CP012752.1"/>
</dbReference>
<evidence type="ECO:0000256" key="1">
    <source>
        <dbReference type="ARBA" id="ARBA00022676"/>
    </source>
</evidence>
<dbReference type="PANTHER" id="PTHR32282:SF34">
    <property type="entry name" value="PENICILLIN-BINDING PROTEIN 1A"/>
    <property type="match status" value="1"/>
</dbReference>
<dbReference type="InterPro" id="IPR012338">
    <property type="entry name" value="Beta-lactam/transpept-like"/>
</dbReference>
<dbReference type="OrthoDB" id="9766909at2"/>
<dbReference type="PANTHER" id="PTHR32282">
    <property type="entry name" value="BINDING PROTEIN TRANSPEPTIDASE, PUTATIVE-RELATED"/>
    <property type="match status" value="1"/>
</dbReference>
<accession>A0A0N9HR57</accession>
<evidence type="ECO:0000259" key="3">
    <source>
        <dbReference type="Pfam" id="PF00905"/>
    </source>
</evidence>
<feature type="domain" description="Penicillin-binding protein transpeptidase" evidence="3">
    <location>
        <begin position="114"/>
        <end position="380"/>
    </location>
</feature>
<dbReference type="Gene3D" id="3.40.710.10">
    <property type="entry name" value="DD-peptidase/beta-lactamase superfamily"/>
    <property type="match status" value="1"/>
</dbReference>
<organism evidence="4 5">
    <name type="scientific">Kibdelosporangium phytohabitans</name>
    <dbReference type="NCBI Taxonomy" id="860235"/>
    <lineage>
        <taxon>Bacteria</taxon>
        <taxon>Bacillati</taxon>
        <taxon>Actinomycetota</taxon>
        <taxon>Actinomycetes</taxon>
        <taxon>Pseudonocardiales</taxon>
        <taxon>Pseudonocardiaceae</taxon>
        <taxon>Kibdelosporangium</taxon>
    </lineage>
</organism>
<dbReference type="KEGG" id="kphy:AOZ06_10345"/>
<keyword evidence="2" id="KW-0808">Transferase</keyword>
<dbReference type="Pfam" id="PF00905">
    <property type="entry name" value="Transpeptidase"/>
    <property type="match status" value="1"/>
</dbReference>
<protein>
    <recommendedName>
        <fullName evidence="3">Penicillin-binding protein transpeptidase domain-containing protein</fullName>
    </recommendedName>
</protein>
<proteinExistence type="predicted"/>
<dbReference type="GO" id="GO:0008658">
    <property type="term" value="F:penicillin binding"/>
    <property type="evidence" value="ECO:0007669"/>
    <property type="project" value="InterPro"/>
</dbReference>
<dbReference type="SUPFAM" id="SSF56601">
    <property type="entry name" value="beta-lactamase/transpeptidase-like"/>
    <property type="match status" value="1"/>
</dbReference>
<evidence type="ECO:0000313" key="5">
    <source>
        <dbReference type="Proteomes" id="UP000063699"/>
    </source>
</evidence>
<keyword evidence="1" id="KW-0328">Glycosyltransferase</keyword>
<dbReference type="InterPro" id="IPR050396">
    <property type="entry name" value="Glycosyltr_51/Transpeptidase"/>
</dbReference>
<keyword evidence="5" id="KW-1185">Reference proteome</keyword>
<dbReference type="STRING" id="860235.AOZ06_10345"/>